<dbReference type="Proteomes" id="UP000007809">
    <property type="component" value="Plasmid pPSED01"/>
</dbReference>
<evidence type="ECO:0008006" key="3">
    <source>
        <dbReference type="Google" id="ProtNLM"/>
    </source>
</evidence>
<dbReference type="Pfam" id="PF13830">
    <property type="entry name" value="DUF4192"/>
    <property type="match status" value="1"/>
</dbReference>
<proteinExistence type="predicted"/>
<sequence>MTVPAIRLTAHGDLVSTVGALLGYHPANSLVLLAFGTGISQIGPVIRADLPPAREVEVHTARMLAMVPPEYQDHAILVTVSTLPREDAARDASLVLTAAGVRVTASVHTAGTRPGDRWSCLDPGCAESGTVPAPPAELAARLAWHGRPTLDSREALDQALAPGDPETLARRAHLLAADACPEVPGVGQVVDDYLAHRVLDDDRVLALVAAMADQRGVVEQLRERSSDLRAVLEALVPATPAPWSAHPAAYLALAALLHGDGAHAVAAATRATRADPTSLLAQLVSAVAGRSPSPDTVRRLLTRF</sequence>
<evidence type="ECO:0000313" key="2">
    <source>
        <dbReference type="Proteomes" id="UP000007809"/>
    </source>
</evidence>
<name>F2L6J7_PSEUX</name>
<gene>
    <name evidence="1" type="ordered locus">Psed_6820</name>
</gene>
<dbReference type="HOGENOM" id="CLU_914897_0_0_11"/>
<keyword evidence="1" id="KW-0614">Plasmid</keyword>
<dbReference type="RefSeq" id="WP_013678783.1">
    <property type="nucleotide sequence ID" value="NC_015314.1"/>
</dbReference>
<accession>F2L6J7</accession>
<dbReference type="AlphaFoldDB" id="F2L6J7"/>
<protein>
    <recommendedName>
        <fullName evidence="3">DUF4192 domain-containing protein</fullName>
    </recommendedName>
</protein>
<evidence type="ECO:0000313" key="1">
    <source>
        <dbReference type="EMBL" id="AEA28891.1"/>
    </source>
</evidence>
<geneLocation type="plasmid" evidence="1 2">
    <name>pPSED01</name>
</geneLocation>
<dbReference type="KEGG" id="pdx:Psed_6820"/>
<keyword evidence="2" id="KW-1185">Reference proteome</keyword>
<reference evidence="1 2" key="1">
    <citation type="journal article" date="2011" name="J. Bacteriol.">
        <title>Genome sequence of the 1,4-dioxane-degrading Pseudonocardia dioxanivorans strain CB1190.</title>
        <authorList>
            <person name="Sales C.M."/>
            <person name="Mahendra S."/>
            <person name="Grostern A."/>
            <person name="Parales R.E."/>
            <person name="Goodwin L.A."/>
            <person name="Woyke T."/>
            <person name="Nolan M."/>
            <person name="Lapidus A."/>
            <person name="Chertkov O."/>
            <person name="Ovchinnikova G."/>
            <person name="Sczyrba A."/>
            <person name="Alvarez-Cohen L."/>
        </authorList>
    </citation>
    <scope>NUCLEOTIDE SEQUENCE [LARGE SCALE GENOMIC DNA]</scope>
    <source>
        <strain evidence="2">ATCC 55486 / DSM 44775 / JCM 13855 / CB1190</strain>
    </source>
</reference>
<dbReference type="EMBL" id="CP002594">
    <property type="protein sequence ID" value="AEA28891.1"/>
    <property type="molecule type" value="Genomic_DNA"/>
</dbReference>
<dbReference type="InterPro" id="IPR025447">
    <property type="entry name" value="DUF4192"/>
</dbReference>
<organism evidence="1 2">
    <name type="scientific">Pseudonocardia dioxanivorans (strain ATCC 55486 / DSM 44775 / JCM 13855 / CB1190)</name>
    <dbReference type="NCBI Taxonomy" id="675635"/>
    <lineage>
        <taxon>Bacteria</taxon>
        <taxon>Bacillati</taxon>
        <taxon>Actinomycetota</taxon>
        <taxon>Actinomycetes</taxon>
        <taxon>Pseudonocardiales</taxon>
        <taxon>Pseudonocardiaceae</taxon>
        <taxon>Pseudonocardia</taxon>
    </lineage>
</organism>